<evidence type="ECO:0000256" key="1">
    <source>
        <dbReference type="SAM" id="MobiDB-lite"/>
    </source>
</evidence>
<evidence type="ECO:0000313" key="4">
    <source>
        <dbReference type="Proteomes" id="UP000030764"/>
    </source>
</evidence>
<dbReference type="EMBL" id="KL363253">
    <property type="protein sequence ID" value="KFD50427.1"/>
    <property type="molecule type" value="Genomic_DNA"/>
</dbReference>
<keyword evidence="4" id="KW-1185">Reference proteome</keyword>
<dbReference type="Proteomes" id="UP000030764">
    <property type="component" value="Unassembled WGS sequence"/>
</dbReference>
<reference evidence="3 4" key="1">
    <citation type="journal article" date="2014" name="Nat. Genet.">
        <title>Genome and transcriptome of the porcine whipworm Trichuris suis.</title>
        <authorList>
            <person name="Jex A.R."/>
            <person name="Nejsum P."/>
            <person name="Schwarz E.M."/>
            <person name="Hu L."/>
            <person name="Young N.D."/>
            <person name="Hall R.S."/>
            <person name="Korhonen P.K."/>
            <person name="Liao S."/>
            <person name="Thamsborg S."/>
            <person name="Xia J."/>
            <person name="Xu P."/>
            <person name="Wang S."/>
            <person name="Scheerlinck J.P."/>
            <person name="Hofmann A."/>
            <person name="Sternberg P.W."/>
            <person name="Wang J."/>
            <person name="Gasser R.B."/>
        </authorList>
    </citation>
    <scope>NUCLEOTIDE SEQUENCE [LARGE SCALE GENOMIC DNA]</scope>
    <source>
        <strain evidence="3">DCEP-RM93M</strain>
    </source>
</reference>
<organism evidence="3 4">
    <name type="scientific">Trichuris suis</name>
    <name type="common">pig whipworm</name>
    <dbReference type="NCBI Taxonomy" id="68888"/>
    <lineage>
        <taxon>Eukaryota</taxon>
        <taxon>Metazoa</taxon>
        <taxon>Ecdysozoa</taxon>
        <taxon>Nematoda</taxon>
        <taxon>Enoplea</taxon>
        <taxon>Dorylaimia</taxon>
        <taxon>Trichinellida</taxon>
        <taxon>Trichuridae</taxon>
        <taxon>Trichuris</taxon>
    </lineage>
</organism>
<dbReference type="NCBIfam" id="NF033547">
    <property type="entry name" value="transpos_IS1595"/>
    <property type="match status" value="1"/>
</dbReference>
<gene>
    <name evidence="3" type="ORF">M513_08654</name>
</gene>
<proteinExistence type="predicted"/>
<evidence type="ECO:0000259" key="2">
    <source>
        <dbReference type="SMART" id="SM01126"/>
    </source>
</evidence>
<dbReference type="Pfam" id="PF12762">
    <property type="entry name" value="DDE_Tnp_IS1595"/>
    <property type="match status" value="1"/>
</dbReference>
<dbReference type="PANTHER" id="PTHR47163">
    <property type="entry name" value="DDE_TNP_IS1595 DOMAIN-CONTAINING PROTEIN"/>
    <property type="match status" value="1"/>
</dbReference>
<dbReference type="PANTHER" id="PTHR47163:SF2">
    <property type="entry name" value="SI:DKEY-17M8.2"/>
    <property type="match status" value="1"/>
</dbReference>
<dbReference type="InterPro" id="IPR024445">
    <property type="entry name" value="Tnp_ISXO2-like"/>
</dbReference>
<feature type="region of interest" description="Disordered" evidence="1">
    <location>
        <begin position="15"/>
        <end position="36"/>
    </location>
</feature>
<evidence type="ECO:0000313" key="3">
    <source>
        <dbReference type="EMBL" id="KFD50427.1"/>
    </source>
</evidence>
<dbReference type="InterPro" id="IPR053164">
    <property type="entry name" value="IS1016-like_transposase"/>
</dbReference>
<name>A0A085LZN1_9BILA</name>
<protein>
    <recommendedName>
        <fullName evidence="2">ISXO2-like transposase domain-containing protein</fullName>
    </recommendedName>
</protein>
<dbReference type="AlphaFoldDB" id="A0A085LZN1"/>
<dbReference type="SMART" id="SM01126">
    <property type="entry name" value="DDE_Tnp_IS1595"/>
    <property type="match status" value="1"/>
</dbReference>
<feature type="domain" description="ISXO2-like transposase" evidence="2">
    <location>
        <begin position="35"/>
        <end position="164"/>
    </location>
</feature>
<accession>A0A085LZN1</accession>
<sequence length="253" mass="28799">MHHCLASLGRYRSARSSVPNDAGKPAPASHQEPLRIGGEGLTVELDESLYSKGKSNSGRLYPKQWIFGGVCRETGECFFVQVENRSSNTYIPVMREHVRPGTTIITDEWRGYRALAKQGYMHLRVNHSTNFAHPVTRAHTQTIESMWAQAKRQNKTRCGTRRSMLDSYFCESCGVDGCNPVKIYSERSCTRLQRTGRLNDHPVYIFGCVFVSFFPSYLVYHSMHVHTQVLCISQCICSILPHSSCFPHRVRIH</sequence>